<proteinExistence type="predicted"/>
<keyword evidence="3" id="KW-1185">Reference proteome</keyword>
<gene>
    <name evidence="2" type="ORF">CYMTET_45399</name>
    <name evidence="1" type="ORF">CYMTET_53006</name>
</gene>
<evidence type="ECO:0000313" key="2">
    <source>
        <dbReference type="EMBL" id="KAK3245012.1"/>
    </source>
</evidence>
<protein>
    <submittedName>
        <fullName evidence="1">Uncharacterized protein</fullName>
    </submittedName>
</protein>
<reference evidence="1 3" key="1">
    <citation type="journal article" date="2015" name="Genome Biol. Evol.">
        <title>Comparative Genomics of a Bacterivorous Green Alga Reveals Evolutionary Causalities and Consequences of Phago-Mixotrophic Mode of Nutrition.</title>
        <authorList>
            <person name="Burns J.A."/>
            <person name="Paasch A."/>
            <person name="Narechania A."/>
            <person name="Kim E."/>
        </authorList>
    </citation>
    <scope>NUCLEOTIDE SEQUENCE [LARGE SCALE GENOMIC DNA]</scope>
    <source>
        <strain evidence="1">PLY_AMNH</strain>
    </source>
</reference>
<dbReference type="EMBL" id="LGRX02034785">
    <property type="protein sequence ID" value="KAK3236881.1"/>
    <property type="molecule type" value="Genomic_DNA"/>
</dbReference>
<dbReference type="EMBL" id="LGRX02031123">
    <property type="protein sequence ID" value="KAK3245012.1"/>
    <property type="molecule type" value="Genomic_DNA"/>
</dbReference>
<name>A0AAE0BHV5_9CHLO</name>
<dbReference type="Proteomes" id="UP001190700">
    <property type="component" value="Unassembled WGS sequence"/>
</dbReference>
<organism evidence="1 3">
    <name type="scientific">Cymbomonas tetramitiformis</name>
    <dbReference type="NCBI Taxonomy" id="36881"/>
    <lineage>
        <taxon>Eukaryota</taxon>
        <taxon>Viridiplantae</taxon>
        <taxon>Chlorophyta</taxon>
        <taxon>Pyramimonadophyceae</taxon>
        <taxon>Pyramimonadales</taxon>
        <taxon>Pyramimonadaceae</taxon>
        <taxon>Cymbomonas</taxon>
    </lineage>
</organism>
<dbReference type="AlphaFoldDB" id="A0AAE0BHV5"/>
<accession>A0AAE0BHV5</accession>
<reference evidence="1" key="2">
    <citation type="submission" date="2023-06" db="EMBL/GenBank/DDBJ databases">
        <title>Long-read-based genome assembly of the green algal bacterivore Cymbomonas tetramitiformis.</title>
        <authorList>
            <person name="Gyaltshen Y."/>
            <person name="Rozenberg A."/>
            <person name="Paasch A."/>
            <person name="Burns J.A."/>
            <person name="Warring S."/>
            <person name="Larson R."/>
            <person name="Maurer-Alcala X."/>
            <person name="Dacks J."/>
            <person name="Kim E."/>
        </authorList>
    </citation>
    <scope>NUCLEOTIDE SEQUENCE</scope>
    <source>
        <strain evidence="1">PLY_AMNH</strain>
    </source>
</reference>
<comment type="caution">
    <text evidence="1">The sequence shown here is derived from an EMBL/GenBank/DDBJ whole genome shotgun (WGS) entry which is preliminary data.</text>
</comment>
<sequence length="106" mass="11910">MCPASPAVDWLEVSATLHPLDGKRVRAGDRSEIAGLWGTLPGDFGPPRRPLQGQHRSFRLDRGLQRRFKVCAEEEHPVDDVEVKEQFINTLDSAYPTFLDACNTSY</sequence>
<evidence type="ECO:0000313" key="3">
    <source>
        <dbReference type="Proteomes" id="UP001190700"/>
    </source>
</evidence>
<evidence type="ECO:0000313" key="1">
    <source>
        <dbReference type="EMBL" id="KAK3236881.1"/>
    </source>
</evidence>